<dbReference type="InterPro" id="IPR058627">
    <property type="entry name" value="MdtA-like_C"/>
</dbReference>
<dbReference type="InterPro" id="IPR006143">
    <property type="entry name" value="RND_pump_MFP"/>
</dbReference>
<comment type="caution">
    <text evidence="6">The sequence shown here is derived from an EMBL/GenBank/DDBJ whole genome shotgun (WGS) entry which is preliminary data.</text>
</comment>
<feature type="signal peptide" evidence="4">
    <location>
        <begin position="1"/>
        <end position="22"/>
    </location>
</feature>
<dbReference type="PANTHER" id="PTHR32347">
    <property type="entry name" value="EFFLUX SYSTEM COMPONENT YKNX-RELATED"/>
    <property type="match status" value="1"/>
</dbReference>
<evidence type="ECO:0000313" key="6">
    <source>
        <dbReference type="EMBL" id="GGG73490.1"/>
    </source>
</evidence>
<keyword evidence="7" id="KW-1185">Reference proteome</keyword>
<evidence type="ECO:0000256" key="4">
    <source>
        <dbReference type="SAM" id="SignalP"/>
    </source>
</evidence>
<evidence type="ECO:0000313" key="7">
    <source>
        <dbReference type="Proteomes" id="UP000600247"/>
    </source>
</evidence>
<keyword evidence="3" id="KW-0175">Coiled coil</keyword>
<comment type="subcellular location">
    <subcellularLocation>
        <location evidence="1">Cell envelope</location>
    </subcellularLocation>
</comment>
<dbReference type="EMBL" id="BMHY01000005">
    <property type="protein sequence ID" value="GGG73490.1"/>
    <property type="molecule type" value="Genomic_DNA"/>
</dbReference>
<dbReference type="Proteomes" id="UP000600247">
    <property type="component" value="Unassembled WGS sequence"/>
</dbReference>
<feature type="domain" description="Multidrug resistance protein MdtA-like C-terminal permuted SH3" evidence="5">
    <location>
        <begin position="285"/>
        <end position="340"/>
    </location>
</feature>
<gene>
    <name evidence="6" type="ORF">GCM10010918_31980</name>
</gene>
<dbReference type="GO" id="GO:0022857">
    <property type="term" value="F:transmembrane transporter activity"/>
    <property type="evidence" value="ECO:0007669"/>
    <property type="project" value="InterPro"/>
</dbReference>
<dbReference type="RefSeq" id="WP_188890176.1">
    <property type="nucleotide sequence ID" value="NZ_BMHY01000005.1"/>
</dbReference>
<evidence type="ECO:0000256" key="3">
    <source>
        <dbReference type="ARBA" id="ARBA00023054"/>
    </source>
</evidence>
<dbReference type="PROSITE" id="PS51257">
    <property type="entry name" value="PROKAR_LIPOPROTEIN"/>
    <property type="match status" value="1"/>
</dbReference>
<comment type="similarity">
    <text evidence="2">Belongs to the membrane fusion protein (MFP) (TC 8.A.1) family.</text>
</comment>
<evidence type="ECO:0000259" key="5">
    <source>
        <dbReference type="Pfam" id="PF25967"/>
    </source>
</evidence>
<sequence>MFKLQNSSRAALALLTSLSLLSGCSLLPKEEAPIKPPLVKPAEQNYSTVLVEKGDIRTEIRGAGFFESIESDNAQFVSQGGRIEKVNVKSGDTVKKGDLLLKLGVDGIDLQILEQKLALQKAEYALKQLKRNAEDPDAMRLAELQLDIEKLKHYKLQGTIERSELRASMDGLVVFVEDLEPGDTVQPYQTLVTVVNPNKLRFSYQSSDTALIREASVGMKAEISTNKTKTLGKVVQTPSSAPETSNEGLAEKYKKTLYVDIDKLPDGAKLGMSGDLVIVLTEHTNVLVIPKSGLRTYMGRTFVRVLDDKALREIDVETGLISTTLVEITKGLDEGQKIVLN</sequence>
<dbReference type="GO" id="GO:0016020">
    <property type="term" value="C:membrane"/>
    <property type="evidence" value="ECO:0007669"/>
    <property type="project" value="InterPro"/>
</dbReference>
<dbReference type="NCBIfam" id="TIGR01730">
    <property type="entry name" value="RND_mfp"/>
    <property type="match status" value="1"/>
</dbReference>
<dbReference type="Gene3D" id="2.40.420.20">
    <property type="match status" value="1"/>
</dbReference>
<dbReference type="Gene3D" id="2.40.50.100">
    <property type="match status" value="1"/>
</dbReference>
<dbReference type="AlphaFoldDB" id="A0A917M3S0"/>
<dbReference type="Pfam" id="PF25967">
    <property type="entry name" value="RND-MFP_C"/>
    <property type="match status" value="1"/>
</dbReference>
<proteinExistence type="inferred from homology"/>
<name>A0A917M3S0_9BACL</name>
<dbReference type="InterPro" id="IPR050465">
    <property type="entry name" value="UPF0194_transport"/>
</dbReference>
<dbReference type="GO" id="GO:0030313">
    <property type="term" value="C:cell envelope"/>
    <property type="evidence" value="ECO:0007669"/>
    <property type="project" value="UniProtKB-SubCell"/>
</dbReference>
<accession>A0A917M3S0</accession>
<feature type="chain" id="PRO_5039576162" description="Multidrug resistance protein MdtA-like C-terminal permuted SH3 domain-containing protein" evidence="4">
    <location>
        <begin position="23"/>
        <end position="341"/>
    </location>
</feature>
<protein>
    <recommendedName>
        <fullName evidence="5">Multidrug resistance protein MdtA-like C-terminal permuted SH3 domain-containing protein</fullName>
    </recommendedName>
</protein>
<dbReference type="PANTHER" id="PTHR32347:SF23">
    <property type="entry name" value="BLL5650 PROTEIN"/>
    <property type="match status" value="1"/>
</dbReference>
<organism evidence="6 7">
    <name type="scientific">Paenibacillus radicis</name>
    <name type="common">ex Gao et al. 2016</name>
    <dbReference type="NCBI Taxonomy" id="1737354"/>
    <lineage>
        <taxon>Bacteria</taxon>
        <taxon>Bacillati</taxon>
        <taxon>Bacillota</taxon>
        <taxon>Bacilli</taxon>
        <taxon>Bacillales</taxon>
        <taxon>Paenibacillaceae</taxon>
        <taxon>Paenibacillus</taxon>
    </lineage>
</organism>
<evidence type="ECO:0000256" key="2">
    <source>
        <dbReference type="ARBA" id="ARBA00009477"/>
    </source>
</evidence>
<keyword evidence="4" id="KW-0732">Signal</keyword>
<dbReference type="SUPFAM" id="SSF111369">
    <property type="entry name" value="HlyD-like secretion proteins"/>
    <property type="match status" value="1"/>
</dbReference>
<reference evidence="6 7" key="1">
    <citation type="journal article" date="2014" name="Int. J. Syst. Evol. Microbiol.">
        <title>Complete genome sequence of Corynebacterium casei LMG S-19264T (=DSM 44701T), isolated from a smear-ripened cheese.</title>
        <authorList>
            <consortium name="US DOE Joint Genome Institute (JGI-PGF)"/>
            <person name="Walter F."/>
            <person name="Albersmeier A."/>
            <person name="Kalinowski J."/>
            <person name="Ruckert C."/>
        </authorList>
    </citation>
    <scope>NUCLEOTIDE SEQUENCE [LARGE SCALE GENOMIC DNA]</scope>
    <source>
        <strain evidence="6 7">CGMCC 1.15286</strain>
    </source>
</reference>
<evidence type="ECO:0000256" key="1">
    <source>
        <dbReference type="ARBA" id="ARBA00004196"/>
    </source>
</evidence>